<reference evidence="6" key="2">
    <citation type="journal article" date="2021" name="PeerJ">
        <title>Extensive microbial diversity within the chicken gut microbiome revealed by metagenomics and culture.</title>
        <authorList>
            <person name="Gilroy R."/>
            <person name="Ravi A."/>
            <person name="Getino M."/>
            <person name="Pursley I."/>
            <person name="Horton D.L."/>
            <person name="Alikhan N.F."/>
            <person name="Baker D."/>
            <person name="Gharbi K."/>
            <person name="Hall N."/>
            <person name="Watson M."/>
            <person name="Adriaenssens E.M."/>
            <person name="Foster-Nyarko E."/>
            <person name="Jarju S."/>
            <person name="Secka A."/>
            <person name="Antonio M."/>
            <person name="Oren A."/>
            <person name="Chaudhuri R.R."/>
            <person name="La Ragione R."/>
            <person name="Hildebrand F."/>
            <person name="Pallen M.J."/>
        </authorList>
    </citation>
    <scope>NUCLEOTIDE SEQUENCE</scope>
    <source>
        <strain evidence="6">CHK195-26880</strain>
    </source>
</reference>
<keyword evidence="3" id="KW-0560">Oxidoreductase</keyword>
<evidence type="ECO:0000313" key="7">
    <source>
        <dbReference type="Proteomes" id="UP000886833"/>
    </source>
</evidence>
<dbReference type="PROSITE" id="PS00059">
    <property type="entry name" value="ADH_ZINC"/>
    <property type="match status" value="1"/>
</dbReference>
<dbReference type="InterPro" id="IPR002328">
    <property type="entry name" value="ADH_Zn_CS"/>
</dbReference>
<comment type="cofactor">
    <cofactor evidence="4">
        <name>Zn(2+)</name>
        <dbReference type="ChEBI" id="CHEBI:29105"/>
    </cofactor>
</comment>
<proteinExistence type="inferred from homology"/>
<evidence type="ECO:0000259" key="5">
    <source>
        <dbReference type="SMART" id="SM00829"/>
    </source>
</evidence>
<dbReference type="InterPro" id="IPR036291">
    <property type="entry name" value="NAD(P)-bd_dom_sf"/>
</dbReference>
<accession>A0A9D1KB51</accession>
<evidence type="ECO:0000256" key="4">
    <source>
        <dbReference type="RuleBase" id="RU361277"/>
    </source>
</evidence>
<dbReference type="Gene3D" id="3.90.180.10">
    <property type="entry name" value="Medium-chain alcohol dehydrogenases, catalytic domain"/>
    <property type="match status" value="1"/>
</dbReference>
<comment type="caution">
    <text evidence="6">The sequence shown here is derived from an EMBL/GenBank/DDBJ whole genome shotgun (WGS) entry which is preliminary data.</text>
</comment>
<gene>
    <name evidence="6" type="ORF">IAB59_02090</name>
</gene>
<dbReference type="SUPFAM" id="SSF50129">
    <property type="entry name" value="GroES-like"/>
    <property type="match status" value="1"/>
</dbReference>
<reference evidence="6" key="1">
    <citation type="submission" date="2020-10" db="EMBL/GenBank/DDBJ databases">
        <authorList>
            <person name="Gilroy R."/>
        </authorList>
    </citation>
    <scope>NUCLEOTIDE SEQUENCE</scope>
    <source>
        <strain evidence="6">CHK195-26880</strain>
    </source>
</reference>
<dbReference type="SUPFAM" id="SSF51735">
    <property type="entry name" value="NAD(P)-binding Rossmann-fold domains"/>
    <property type="match status" value="1"/>
</dbReference>
<dbReference type="GO" id="GO:0008270">
    <property type="term" value="F:zinc ion binding"/>
    <property type="evidence" value="ECO:0007669"/>
    <property type="project" value="InterPro"/>
</dbReference>
<dbReference type="InterPro" id="IPR013154">
    <property type="entry name" value="ADH-like_N"/>
</dbReference>
<dbReference type="PANTHER" id="PTHR43401">
    <property type="entry name" value="L-THREONINE 3-DEHYDROGENASE"/>
    <property type="match status" value="1"/>
</dbReference>
<dbReference type="Pfam" id="PF08240">
    <property type="entry name" value="ADH_N"/>
    <property type="match status" value="1"/>
</dbReference>
<dbReference type="EMBL" id="DVKQ01000027">
    <property type="protein sequence ID" value="HIT37255.1"/>
    <property type="molecule type" value="Genomic_DNA"/>
</dbReference>
<sequence length="341" mass="36102">MRAVALKGKREFELKEIEEPSIDNENVIIKVLKAGICGSDLHYFEMGEPSGLIMGHEFCGEVIDPGNRSDLKIGDRVTALPISPCGNCSACLSGNPQYCKSTWTKAVGLSLDNPGALTEMIKVRSDMVLKVPDNVSDDEAAMVEPTAVALHGIHLADVKVGSKVLVIGGGIIGLLSAMFAKKEGASFVAVSEANPKRGEKSISLGVADKYYDATDENMINEVMTDTNGGFDIVIECCGNTSAVTSSLVTVRPGGVVVLVGVATGPISIPTVIAVMSELTVKGAIAYTKEEFATCLDLIATKQIDVMPFVDDIVSYDEVEKAYLRLTSGKDGAVKILINPNK</sequence>
<protein>
    <submittedName>
        <fullName evidence="6">Alcohol dehydrogenase catalytic domain-containing protein</fullName>
    </submittedName>
</protein>
<evidence type="ECO:0000313" key="6">
    <source>
        <dbReference type="EMBL" id="HIT37255.1"/>
    </source>
</evidence>
<evidence type="ECO:0000256" key="1">
    <source>
        <dbReference type="ARBA" id="ARBA00022723"/>
    </source>
</evidence>
<dbReference type="Gene3D" id="3.40.50.720">
    <property type="entry name" value="NAD(P)-binding Rossmann-like Domain"/>
    <property type="match status" value="1"/>
</dbReference>
<comment type="similarity">
    <text evidence="4">Belongs to the zinc-containing alcohol dehydrogenase family.</text>
</comment>
<feature type="domain" description="Enoyl reductase (ER)" evidence="5">
    <location>
        <begin position="8"/>
        <end position="337"/>
    </location>
</feature>
<evidence type="ECO:0000256" key="2">
    <source>
        <dbReference type="ARBA" id="ARBA00022833"/>
    </source>
</evidence>
<organism evidence="6 7">
    <name type="scientific">Candidatus Onthousia faecipullorum</name>
    <dbReference type="NCBI Taxonomy" id="2840887"/>
    <lineage>
        <taxon>Bacteria</taxon>
        <taxon>Bacillati</taxon>
        <taxon>Bacillota</taxon>
        <taxon>Bacilli</taxon>
        <taxon>Candidatus Onthousia</taxon>
    </lineage>
</organism>
<dbReference type="SMART" id="SM00829">
    <property type="entry name" value="PKS_ER"/>
    <property type="match status" value="1"/>
</dbReference>
<dbReference type="InterPro" id="IPR050129">
    <property type="entry name" value="Zn_alcohol_dh"/>
</dbReference>
<keyword evidence="2 4" id="KW-0862">Zinc</keyword>
<dbReference type="Proteomes" id="UP000886833">
    <property type="component" value="Unassembled WGS sequence"/>
</dbReference>
<dbReference type="InterPro" id="IPR013149">
    <property type="entry name" value="ADH-like_C"/>
</dbReference>
<dbReference type="AlphaFoldDB" id="A0A9D1KB51"/>
<dbReference type="InterPro" id="IPR020843">
    <property type="entry name" value="ER"/>
</dbReference>
<dbReference type="Pfam" id="PF00107">
    <property type="entry name" value="ADH_zinc_N"/>
    <property type="match status" value="1"/>
</dbReference>
<name>A0A9D1KB51_9FIRM</name>
<keyword evidence="1 4" id="KW-0479">Metal-binding</keyword>
<dbReference type="InterPro" id="IPR011032">
    <property type="entry name" value="GroES-like_sf"/>
</dbReference>
<dbReference type="GO" id="GO:0016491">
    <property type="term" value="F:oxidoreductase activity"/>
    <property type="evidence" value="ECO:0007669"/>
    <property type="project" value="UniProtKB-KW"/>
</dbReference>
<evidence type="ECO:0000256" key="3">
    <source>
        <dbReference type="ARBA" id="ARBA00023002"/>
    </source>
</evidence>
<dbReference type="PANTHER" id="PTHR43401:SF2">
    <property type="entry name" value="L-THREONINE 3-DEHYDROGENASE"/>
    <property type="match status" value="1"/>
</dbReference>